<evidence type="ECO:0000256" key="14">
    <source>
        <dbReference type="PROSITE-ProRule" id="PRU01398"/>
    </source>
</evidence>
<dbReference type="GO" id="GO:0016567">
    <property type="term" value="P:protein ubiquitination"/>
    <property type="evidence" value="ECO:0007669"/>
    <property type="project" value="InterPro"/>
</dbReference>
<keyword evidence="9" id="KW-0677">Repeat</keyword>
<dbReference type="SMART" id="SM00364">
    <property type="entry name" value="LRR_BAC"/>
    <property type="match status" value="9"/>
</dbReference>
<evidence type="ECO:0000256" key="10">
    <source>
        <dbReference type="ARBA" id="ARBA00022786"/>
    </source>
</evidence>
<dbReference type="AlphaFoldDB" id="A0A0T9TFR1"/>
<keyword evidence="13 14" id="KW-1035">Host cytoplasm</keyword>
<name>A0A0T9TFR1_YERAE</name>
<dbReference type="PROSITE" id="PS51450">
    <property type="entry name" value="LRR"/>
    <property type="match status" value="2"/>
</dbReference>
<proteinExistence type="inferred from homology"/>
<keyword evidence="12" id="KW-0843">Virulence</keyword>
<dbReference type="Gene3D" id="1.20.58.90">
    <property type="match status" value="1"/>
</dbReference>
<dbReference type="Gene3D" id="3.80.10.10">
    <property type="entry name" value="Ribonuclease Inhibitor"/>
    <property type="match status" value="1"/>
</dbReference>
<comment type="PTM">
    <text evidence="14">Ubiquitinated in the presence of host E1 ubiquitin-activating enzyme, E2 ubiquitin-conjugating enzyme and ubiquitin.</text>
</comment>
<dbReference type="GO" id="GO:0016874">
    <property type="term" value="F:ligase activity"/>
    <property type="evidence" value="ECO:0007669"/>
    <property type="project" value="UniProtKB-KW"/>
</dbReference>
<evidence type="ECO:0000256" key="12">
    <source>
        <dbReference type="ARBA" id="ARBA00023026"/>
    </source>
</evidence>
<sequence length="684" mass="76980">MVLNSVNSSSSAPDLTCTQSTNTPLSEMNVWAGIKEFFFSPNQEEAQACLIKLYPFSEFSREEFNRLRELAAPGAKQYFSIDTNGSYDLCTIRGVNGEILLSKTITPDKLDYKAIWSAWQKEAPPDEVEFRQTTVERLHECLENNAFKLNLSGLKLSSLPEYLPEHIKILDVSNNALTKLPELPESLKHMRVHSNQLTLLPELPKTLININVSSNQLTRLPELPKKLIDLNVSTNQLTRVPELPKKLIDLNVNANQLTRLPELPKTLKYMKVHSNQLTQLPELPALLTYLSANDNQLTNLPMLPAKLTSLSASSNQLTRLPELPATLTYLNASDNQLTSVPDSIVALVSTAIVNILGNAFSLETCHHIQDLTRRSNAPSIHLSWPISIAPQRTPSLHQSVANWLTSAQADKWIAIGEETYAGAFDAFLGGLRETENAKNHPAFNASVATWLTRLANDRELREITFNVAMDATASCEDRVTLTYHDMQTATLVHDVKNGRYDTNLPELIASVRVMFRLAQIELIAQDKFNMLTNGDEIEVFLGFQNRLRVALALTTTTEKMRFFGASDITEDDLQVAEIIVKTAENSQFNAWLAQWEPWHKVLMRIAPDTWKKADEERKQVYDSSYEKQVHAELAALGLTGDTDAEREIGMKVMNEIDKMIFESLTERALADRNLTALVNEQWRI</sequence>
<evidence type="ECO:0000313" key="18">
    <source>
        <dbReference type="Proteomes" id="UP000040088"/>
    </source>
</evidence>
<evidence type="ECO:0000313" key="17">
    <source>
        <dbReference type="EMBL" id="CNK80137.1"/>
    </source>
</evidence>
<dbReference type="Gene3D" id="1.20.58.360">
    <property type="entry name" value="Shigella T3SS effector IpaH defines"/>
    <property type="match status" value="1"/>
</dbReference>
<evidence type="ECO:0000256" key="6">
    <source>
        <dbReference type="ARBA" id="ARBA00022525"/>
    </source>
</evidence>
<dbReference type="PANTHER" id="PTHR47114">
    <property type="match status" value="1"/>
</dbReference>
<dbReference type="InterPro" id="IPR032675">
    <property type="entry name" value="LRR_dom_sf"/>
</dbReference>
<feature type="domain" description="NEL" evidence="16">
    <location>
        <begin position="395"/>
        <end position="684"/>
    </location>
</feature>
<reference evidence="18" key="1">
    <citation type="submission" date="2015-03" db="EMBL/GenBank/DDBJ databases">
        <authorList>
            <consortium name="Pathogen Informatics"/>
        </authorList>
    </citation>
    <scope>NUCLEOTIDE SEQUENCE [LARGE SCALE GENOMIC DNA]</scope>
    <source>
        <strain evidence="18">IP27925</strain>
    </source>
</reference>
<keyword evidence="7" id="KW-0433">Leucine-rich repeat</keyword>
<evidence type="ECO:0000256" key="9">
    <source>
        <dbReference type="ARBA" id="ARBA00022737"/>
    </source>
</evidence>
<evidence type="ECO:0000256" key="4">
    <source>
        <dbReference type="ARBA" id="ARBA00009868"/>
    </source>
</evidence>
<dbReference type="InterPro" id="IPR029487">
    <property type="entry name" value="NEL_dom"/>
</dbReference>
<evidence type="ECO:0000256" key="1">
    <source>
        <dbReference type="ARBA" id="ARBA00000900"/>
    </source>
</evidence>
<evidence type="ECO:0000256" key="7">
    <source>
        <dbReference type="ARBA" id="ARBA00022614"/>
    </source>
</evidence>
<protein>
    <recommendedName>
        <fullName evidence="5">RING-type E3 ubiquitin transferase</fullName>
        <ecNumber evidence="5">2.3.2.27</ecNumber>
    </recommendedName>
</protein>
<evidence type="ECO:0000256" key="2">
    <source>
        <dbReference type="ARBA" id="ARBA00004192"/>
    </source>
</evidence>
<dbReference type="InterPro" id="IPR051071">
    <property type="entry name" value="LRR-bact_E3_ubiq_ligases"/>
</dbReference>
<keyword evidence="17" id="KW-0436">Ligase</keyword>
<comment type="catalytic activity">
    <reaction evidence="1">
        <text>S-ubiquitinyl-[E2 ubiquitin-conjugating enzyme]-L-cysteine + [acceptor protein]-L-lysine = [E2 ubiquitin-conjugating enzyme]-L-cysteine + N(6)-ubiquitinyl-[acceptor protein]-L-lysine.</text>
        <dbReference type="EC" id="2.3.2.27"/>
    </reaction>
</comment>
<organism evidence="17 18">
    <name type="scientific">Yersinia aleksiciae</name>
    <dbReference type="NCBI Taxonomy" id="263819"/>
    <lineage>
        <taxon>Bacteria</taxon>
        <taxon>Pseudomonadati</taxon>
        <taxon>Pseudomonadota</taxon>
        <taxon>Gammaproteobacteria</taxon>
        <taxon>Enterobacterales</taxon>
        <taxon>Yersiniaceae</taxon>
        <taxon>Yersinia</taxon>
    </lineage>
</organism>
<dbReference type="PANTHER" id="PTHR47114:SF2">
    <property type="entry name" value="OLIGODENDROCYTE-MYELIN GLYCOPROTEIN"/>
    <property type="match status" value="1"/>
</dbReference>
<dbReference type="SUPFAM" id="SSF52058">
    <property type="entry name" value="L domain-like"/>
    <property type="match status" value="1"/>
</dbReference>
<keyword evidence="6 14" id="KW-0964">Secreted</keyword>
<dbReference type="Gene3D" id="1.20.1270.130">
    <property type="entry name" value="Shigella T3SS effector IpaH domain"/>
    <property type="match status" value="1"/>
</dbReference>
<feature type="region of interest" description="Disordered" evidence="15">
    <location>
        <begin position="1"/>
        <end position="20"/>
    </location>
</feature>
<evidence type="ECO:0000259" key="16">
    <source>
        <dbReference type="PROSITE" id="PS52053"/>
    </source>
</evidence>
<dbReference type="EMBL" id="CQEM01000003">
    <property type="protein sequence ID" value="CNK80137.1"/>
    <property type="molecule type" value="Genomic_DNA"/>
</dbReference>
<evidence type="ECO:0000256" key="8">
    <source>
        <dbReference type="ARBA" id="ARBA00022679"/>
    </source>
</evidence>
<evidence type="ECO:0000256" key="5">
    <source>
        <dbReference type="ARBA" id="ARBA00012483"/>
    </source>
</evidence>
<accession>A0A0T9TFR1</accession>
<keyword evidence="11 14" id="KW-0832">Ubl conjugation</keyword>
<dbReference type="Pfam" id="PF14496">
    <property type="entry name" value="NEL"/>
    <property type="match status" value="1"/>
</dbReference>
<comment type="subcellular location">
    <subcellularLocation>
        <location evidence="2">Host cytoplasm</location>
    </subcellularLocation>
    <subcellularLocation>
        <location evidence="3">Secreted</location>
    </subcellularLocation>
</comment>
<dbReference type="RefSeq" id="WP_050125502.1">
    <property type="nucleotide sequence ID" value="NZ_CQEM01000003.1"/>
</dbReference>
<dbReference type="InterPro" id="IPR001611">
    <property type="entry name" value="Leu-rich_rpt"/>
</dbReference>
<evidence type="ECO:0000256" key="3">
    <source>
        <dbReference type="ARBA" id="ARBA00004613"/>
    </source>
</evidence>
<dbReference type="EC" id="2.3.2.27" evidence="5"/>
<feature type="active site" description="Glycyl thioester intermediate" evidence="14">
    <location>
        <position position="475"/>
    </location>
</feature>
<dbReference type="GO" id="GO:0061630">
    <property type="term" value="F:ubiquitin protein ligase activity"/>
    <property type="evidence" value="ECO:0007669"/>
    <property type="project" value="UniProtKB-EC"/>
</dbReference>
<dbReference type="Proteomes" id="UP000040088">
    <property type="component" value="Unassembled WGS sequence"/>
</dbReference>
<keyword evidence="10 14" id="KW-0833">Ubl conjugation pathway</keyword>
<dbReference type="GO" id="GO:0030430">
    <property type="term" value="C:host cell cytoplasm"/>
    <property type="evidence" value="ECO:0007669"/>
    <property type="project" value="UniProtKB-SubCell"/>
</dbReference>
<evidence type="ECO:0000256" key="13">
    <source>
        <dbReference type="ARBA" id="ARBA00023200"/>
    </source>
</evidence>
<dbReference type="PROSITE" id="PS52053">
    <property type="entry name" value="NEL"/>
    <property type="match status" value="1"/>
</dbReference>
<keyword evidence="8 14" id="KW-0808">Transferase</keyword>
<comment type="similarity">
    <text evidence="4 14">Belongs to the LRR-containing bacterial E3 ligase family.</text>
</comment>
<evidence type="ECO:0000256" key="15">
    <source>
        <dbReference type="SAM" id="MobiDB-lite"/>
    </source>
</evidence>
<evidence type="ECO:0000256" key="11">
    <source>
        <dbReference type="ARBA" id="ARBA00022843"/>
    </source>
</evidence>
<dbReference type="GO" id="GO:0005576">
    <property type="term" value="C:extracellular region"/>
    <property type="evidence" value="ECO:0007669"/>
    <property type="project" value="UniProtKB-SubCell"/>
</dbReference>
<gene>
    <name evidence="17" type="primary">sspH2</name>
    <name evidence="17" type="ORF">ERS008460_00928</name>
</gene>